<evidence type="ECO:0000256" key="5">
    <source>
        <dbReference type="ARBA" id="ARBA00022840"/>
    </source>
</evidence>
<dbReference type="PIRSF" id="PIRSF000615">
    <property type="entry name" value="TyrPK_CSF1-R"/>
    <property type="match status" value="1"/>
</dbReference>
<dbReference type="EMBL" id="JASSZA010000003">
    <property type="protein sequence ID" value="KAK2115744.1"/>
    <property type="molecule type" value="Genomic_DNA"/>
</dbReference>
<dbReference type="SMART" id="SM00219">
    <property type="entry name" value="TyrKc"/>
    <property type="match status" value="1"/>
</dbReference>
<keyword evidence="6" id="KW-0675">Receptor</keyword>
<feature type="compositionally biased region" description="Polar residues" evidence="7">
    <location>
        <begin position="453"/>
        <end position="471"/>
    </location>
</feature>
<keyword evidence="2" id="KW-0808">Transferase</keyword>
<comment type="caution">
    <text evidence="9">The sequence shown here is derived from an EMBL/GenBank/DDBJ whole genome shotgun (WGS) entry which is preliminary data.</text>
</comment>
<dbReference type="PANTHER" id="PTHR24416">
    <property type="entry name" value="TYROSINE-PROTEIN KINASE RECEPTOR"/>
    <property type="match status" value="1"/>
</dbReference>
<reference evidence="9 10" key="1">
    <citation type="submission" date="2023-05" db="EMBL/GenBank/DDBJ databases">
        <title>B98-5 Cell Line De Novo Hybrid Assembly: An Optical Mapping Approach.</title>
        <authorList>
            <person name="Kananen K."/>
            <person name="Auerbach J.A."/>
            <person name="Kautto E."/>
            <person name="Blachly J.S."/>
        </authorList>
    </citation>
    <scope>NUCLEOTIDE SEQUENCE [LARGE SCALE GENOMIC DNA]</scope>
    <source>
        <strain evidence="9">B95-8</strain>
        <tissue evidence="9">Cell line</tissue>
    </source>
</reference>
<dbReference type="Gene3D" id="1.10.510.10">
    <property type="entry name" value="Transferase(Phosphotransferase) domain 1"/>
    <property type="match status" value="1"/>
</dbReference>
<evidence type="ECO:0000256" key="3">
    <source>
        <dbReference type="ARBA" id="ARBA00022741"/>
    </source>
</evidence>
<evidence type="ECO:0000256" key="2">
    <source>
        <dbReference type="ARBA" id="ARBA00022679"/>
    </source>
</evidence>
<evidence type="ECO:0000259" key="8">
    <source>
        <dbReference type="PROSITE" id="PS50011"/>
    </source>
</evidence>
<dbReference type="Proteomes" id="UP001266305">
    <property type="component" value="Unassembled WGS sequence"/>
</dbReference>
<protein>
    <recommendedName>
        <fullName evidence="8">Protein kinase domain-containing protein</fullName>
    </recommendedName>
</protein>
<organism evidence="9 10">
    <name type="scientific">Saguinus oedipus</name>
    <name type="common">Cotton-top tamarin</name>
    <name type="synonym">Oedipomidas oedipus</name>
    <dbReference type="NCBI Taxonomy" id="9490"/>
    <lineage>
        <taxon>Eukaryota</taxon>
        <taxon>Metazoa</taxon>
        <taxon>Chordata</taxon>
        <taxon>Craniata</taxon>
        <taxon>Vertebrata</taxon>
        <taxon>Euteleostomi</taxon>
        <taxon>Mammalia</taxon>
        <taxon>Eutheria</taxon>
        <taxon>Euarchontoglires</taxon>
        <taxon>Primates</taxon>
        <taxon>Haplorrhini</taxon>
        <taxon>Platyrrhini</taxon>
        <taxon>Cebidae</taxon>
        <taxon>Callitrichinae</taxon>
        <taxon>Saguinus</taxon>
    </lineage>
</organism>
<dbReference type="PANTHER" id="PTHR24416:SF52">
    <property type="entry name" value="PLATELET-DERIVED GROWTH FACTOR RECEPTOR ALPHA"/>
    <property type="match status" value="1"/>
</dbReference>
<dbReference type="Pfam" id="PF07714">
    <property type="entry name" value="PK_Tyr_Ser-Thr"/>
    <property type="match status" value="2"/>
</dbReference>
<keyword evidence="4" id="KW-0418">Kinase</keyword>
<feature type="region of interest" description="Disordered" evidence="7">
    <location>
        <begin position="430"/>
        <end position="501"/>
    </location>
</feature>
<keyword evidence="3" id="KW-0547">Nucleotide-binding</keyword>
<dbReference type="InterPro" id="IPR011009">
    <property type="entry name" value="Kinase-like_dom_sf"/>
</dbReference>
<evidence type="ECO:0000256" key="1">
    <source>
        <dbReference type="ARBA" id="ARBA00022553"/>
    </source>
</evidence>
<dbReference type="InterPro" id="IPR001245">
    <property type="entry name" value="Ser-Thr/Tyr_kinase_cat_dom"/>
</dbReference>
<dbReference type="InterPro" id="IPR008266">
    <property type="entry name" value="Tyr_kinase_AS"/>
</dbReference>
<feature type="domain" description="Protein kinase" evidence="8">
    <location>
        <begin position="1"/>
        <end position="366"/>
    </location>
</feature>
<gene>
    <name evidence="9" type="ORF">P7K49_006370</name>
</gene>
<keyword evidence="1" id="KW-0597">Phosphoprotein</keyword>
<accession>A0ABQ9W285</accession>
<dbReference type="InterPro" id="IPR000719">
    <property type="entry name" value="Prot_kinase_dom"/>
</dbReference>
<evidence type="ECO:0000313" key="9">
    <source>
        <dbReference type="EMBL" id="KAK2115744.1"/>
    </source>
</evidence>
<proteinExistence type="predicted"/>
<sequence length="501" mass="56863">MKVAVKMLKRPIYIITEYCFYGDLVNYLHKNRDSFLSHHPEKPKKELDIFGLNPADESTRRLNVVNSSNFKCNEPIGPWECSPTVLGVALQDVRAPAEDVQGVGSENNYVILSFENNGDYMDMKQADTTQYVPMLERKEVSKYSDIQRSLYDRPASYKKKSMLDSEVKNLLSDDNSEGLTLLDLLSFTYQVARGMEFLASKNCVHRDLAARNVLLAQGKIVKICDFGLARDIMHDSNYVSKGSQMTQLGIHLLPVGTIPNHLTALDTFLPVKWMAPESIFDNLYTTLSDVWSYGILLWEIFSLGGTPYPGMMVDSTFYNKIKSGYRMAKPDHATSEVYEIMVKCWNSEPEKRPSFYHLSEIVENLLPGQYKKSYEKIHLDFLKSDHPAVARMRVDSDNAYVGGTYKNEEDKLKDWEGGLDEQRLSADSGYIIPLPDIDPVPEEEDLGKRNRHSSQTSEESAIETGSSSSTFIKREDETIEDIDMMDDIGIDSSDLVEDSFL</sequence>
<evidence type="ECO:0000313" key="10">
    <source>
        <dbReference type="Proteomes" id="UP001266305"/>
    </source>
</evidence>
<dbReference type="PROSITE" id="PS00109">
    <property type="entry name" value="PROTEIN_KINASE_TYR"/>
    <property type="match status" value="1"/>
</dbReference>
<dbReference type="SUPFAM" id="SSF56112">
    <property type="entry name" value="Protein kinase-like (PK-like)"/>
    <property type="match status" value="1"/>
</dbReference>
<dbReference type="InterPro" id="IPR020635">
    <property type="entry name" value="Tyr_kinase_cat_dom"/>
</dbReference>
<evidence type="ECO:0000256" key="4">
    <source>
        <dbReference type="ARBA" id="ARBA00022777"/>
    </source>
</evidence>
<evidence type="ECO:0000256" key="6">
    <source>
        <dbReference type="ARBA" id="ARBA00023170"/>
    </source>
</evidence>
<dbReference type="InterPro" id="IPR050122">
    <property type="entry name" value="RTK"/>
</dbReference>
<feature type="compositionally biased region" description="Acidic residues" evidence="7">
    <location>
        <begin position="477"/>
        <end position="501"/>
    </location>
</feature>
<name>A0ABQ9W285_SAGOE</name>
<evidence type="ECO:0000256" key="7">
    <source>
        <dbReference type="SAM" id="MobiDB-lite"/>
    </source>
</evidence>
<dbReference type="PROSITE" id="PS50011">
    <property type="entry name" value="PROTEIN_KINASE_DOM"/>
    <property type="match status" value="1"/>
</dbReference>
<keyword evidence="10" id="KW-1185">Reference proteome</keyword>
<keyword evidence="5" id="KW-0067">ATP-binding</keyword>